<dbReference type="KEGG" id="foc:113213996"/>
<evidence type="ECO:0000313" key="4">
    <source>
        <dbReference type="Proteomes" id="UP000504606"/>
    </source>
</evidence>
<dbReference type="PANTHER" id="PTHR31974">
    <property type="entry name" value="BIOGENESIS OF LYSOSOME-RELATED ORGANELLES COMPLEX 1 SUBUNIT 3"/>
    <property type="match status" value="1"/>
</dbReference>
<dbReference type="AlphaFoldDB" id="A0A6J1T800"/>
<organism evidence="4 5">
    <name type="scientific">Frankliniella occidentalis</name>
    <name type="common">Western flower thrips</name>
    <name type="synonym">Euthrips occidentalis</name>
    <dbReference type="NCBI Taxonomy" id="133901"/>
    <lineage>
        <taxon>Eukaryota</taxon>
        <taxon>Metazoa</taxon>
        <taxon>Ecdysozoa</taxon>
        <taxon>Arthropoda</taxon>
        <taxon>Hexapoda</taxon>
        <taxon>Insecta</taxon>
        <taxon>Pterygota</taxon>
        <taxon>Neoptera</taxon>
        <taxon>Paraneoptera</taxon>
        <taxon>Thysanoptera</taxon>
        <taxon>Terebrantia</taxon>
        <taxon>Thripoidea</taxon>
        <taxon>Thripidae</taxon>
        <taxon>Frankliniella</taxon>
    </lineage>
</organism>
<evidence type="ECO:0000256" key="3">
    <source>
        <dbReference type="SAM" id="MobiDB-lite"/>
    </source>
</evidence>
<comment type="similarity">
    <text evidence="1">Belongs to the BLOC1S3 family.</text>
</comment>
<dbReference type="OrthoDB" id="5984572at2759"/>
<dbReference type="Pfam" id="PF15753">
    <property type="entry name" value="BLOC1S3"/>
    <property type="match status" value="1"/>
</dbReference>
<dbReference type="Proteomes" id="UP000504606">
    <property type="component" value="Unplaced"/>
</dbReference>
<sequence length="178" mass="19088">MESKLNIVPGEAPESDDEEIGGGARTTGLQGTAVMGEAPESSSSEADDADGDERLDSVQSVSSAASVLSLLSPIKDPLKDSSISNSKDETKYNSLLHKKLRERNASLRRSVEDYIHQSVGTAARDLNSIDQHLLKSQVTLQEAATSLRILQSNLSHIHSKLSSITSSTYLPSINVNKL</sequence>
<gene>
    <name evidence="5" type="primary">LOC113213996</name>
</gene>
<keyword evidence="4" id="KW-1185">Reference proteome</keyword>
<accession>A0A6J1T800</accession>
<evidence type="ECO:0000256" key="1">
    <source>
        <dbReference type="ARBA" id="ARBA00008942"/>
    </source>
</evidence>
<dbReference type="PANTHER" id="PTHR31974:SF2">
    <property type="entry name" value="BIOGENESIS OF LYSOSOME-RELATED ORGANELLES COMPLEX 1 SUBUNIT 3"/>
    <property type="match status" value="1"/>
</dbReference>
<evidence type="ECO:0000256" key="2">
    <source>
        <dbReference type="ARBA" id="ARBA00019581"/>
    </source>
</evidence>
<dbReference type="RefSeq" id="XP_026289012.2">
    <property type="nucleotide sequence ID" value="XM_026433227.2"/>
</dbReference>
<evidence type="ECO:0000313" key="5">
    <source>
        <dbReference type="RefSeq" id="XP_026289012.2"/>
    </source>
</evidence>
<dbReference type="InterPro" id="IPR017245">
    <property type="entry name" value="BLOC-1_complex_su-3"/>
</dbReference>
<proteinExistence type="inferred from homology"/>
<protein>
    <recommendedName>
        <fullName evidence="2">Biogenesis of lysosome-related organelles complex 1 subunit 3</fullName>
    </recommendedName>
</protein>
<dbReference type="GO" id="GO:0031083">
    <property type="term" value="C:BLOC-1 complex"/>
    <property type="evidence" value="ECO:0007669"/>
    <property type="project" value="TreeGrafter"/>
</dbReference>
<dbReference type="GeneID" id="113213996"/>
<name>A0A6J1T800_FRAOC</name>
<feature type="region of interest" description="Disordered" evidence="3">
    <location>
        <begin position="1"/>
        <end position="60"/>
    </location>
</feature>
<reference evidence="5" key="1">
    <citation type="submission" date="2025-08" db="UniProtKB">
        <authorList>
            <consortium name="RefSeq"/>
        </authorList>
    </citation>
    <scope>IDENTIFICATION</scope>
    <source>
        <tissue evidence="5">Whole organism</tissue>
    </source>
</reference>